<reference evidence="1" key="1">
    <citation type="submission" date="2024-05" db="EMBL/GenBank/DDBJ databases">
        <title>WGS of Aeromonas isolates.</title>
        <authorList>
            <person name="Lee H."/>
        </authorList>
    </citation>
    <scope>NUCLEOTIDE SEQUENCE</scope>
    <source>
        <strain evidence="1">LP308</strain>
    </source>
</reference>
<name>A0ABT7Q7V8_9GAMM</name>
<gene>
    <name evidence="1" type="ORF">OB962_03280</name>
</gene>
<dbReference type="InterPro" id="IPR056209">
    <property type="entry name" value="SU10_adaptor"/>
</dbReference>
<accession>A0ABT7Q7V8</accession>
<dbReference type="Pfam" id="PF24175">
    <property type="entry name" value="SU10_adaptor"/>
    <property type="match status" value="1"/>
</dbReference>
<dbReference type="EMBL" id="JAOPLU010000001">
    <property type="protein sequence ID" value="MDM5130026.1"/>
    <property type="molecule type" value="Genomic_DNA"/>
</dbReference>
<sequence length="221" mass="24229">MLVSEMLNRASIELTDTQRISWGLDDLLSYYNSAISAIASARPDIFIKTQLFACAAGTRQTAPAGTIKLIDVERNTLTGKTIRYVSRADLESLIPSWASSTGGVETELYVHEPTNITAFWLYPGVQAGVNVDLVLSILPATVTKATVESGVNVQVDDRYITPCLDWIMYRAFMRDSEVTANASRGQLHLQSFKQALSVSTETDATMLAMRDGQASTNGRRQ</sequence>
<evidence type="ECO:0000313" key="1">
    <source>
        <dbReference type="EMBL" id="MDM5130026.1"/>
    </source>
</evidence>
<evidence type="ECO:0000313" key="2">
    <source>
        <dbReference type="Proteomes" id="UP001168109"/>
    </source>
</evidence>
<dbReference type="RefSeq" id="WP_241278017.1">
    <property type="nucleotide sequence ID" value="NZ_JAOPLU010000001.1"/>
</dbReference>
<keyword evidence="2" id="KW-1185">Reference proteome</keyword>
<protein>
    <submittedName>
        <fullName evidence="1">Uncharacterized protein</fullName>
    </submittedName>
</protein>
<proteinExistence type="predicted"/>
<organism evidence="1 2">
    <name type="scientific">Aeromonas piscicola</name>
    <dbReference type="NCBI Taxonomy" id="600645"/>
    <lineage>
        <taxon>Bacteria</taxon>
        <taxon>Pseudomonadati</taxon>
        <taxon>Pseudomonadota</taxon>
        <taxon>Gammaproteobacteria</taxon>
        <taxon>Aeromonadales</taxon>
        <taxon>Aeromonadaceae</taxon>
        <taxon>Aeromonas</taxon>
    </lineage>
</organism>
<comment type="caution">
    <text evidence="1">The sequence shown here is derived from an EMBL/GenBank/DDBJ whole genome shotgun (WGS) entry which is preliminary data.</text>
</comment>
<dbReference type="Proteomes" id="UP001168109">
    <property type="component" value="Unassembled WGS sequence"/>
</dbReference>